<feature type="active site" description="Proton donor" evidence="14">
    <location>
        <position position="55"/>
    </location>
</feature>
<name>A0A1H6KRG5_9GAMM</name>
<dbReference type="Gene3D" id="3.40.140.10">
    <property type="entry name" value="Cytidine Deaminase, domain 2"/>
    <property type="match status" value="1"/>
</dbReference>
<evidence type="ECO:0000256" key="9">
    <source>
        <dbReference type="ARBA" id="ARBA00022833"/>
    </source>
</evidence>
<feature type="binding site" evidence="15">
    <location>
        <position position="171"/>
    </location>
    <ligand>
        <name>substrate</name>
    </ligand>
</feature>
<dbReference type="Proteomes" id="UP000199371">
    <property type="component" value="Unassembled WGS sequence"/>
</dbReference>
<feature type="binding site" evidence="15">
    <location>
        <position position="157"/>
    </location>
    <ligand>
        <name>NADP(+)</name>
        <dbReference type="ChEBI" id="CHEBI:58349"/>
    </ligand>
</feature>
<dbReference type="PANTHER" id="PTHR38011">
    <property type="entry name" value="DIHYDROFOLATE REDUCTASE FAMILY PROTEIN (AFU_ORTHOLOGUE AFUA_8G06820)"/>
    <property type="match status" value="1"/>
</dbReference>
<dbReference type="EMBL" id="FNXF01000004">
    <property type="protein sequence ID" value="SEH78100.1"/>
    <property type="molecule type" value="Genomic_DNA"/>
</dbReference>
<keyword evidence="12" id="KW-0511">Multifunctional enzyme</keyword>
<dbReference type="GO" id="GO:0008835">
    <property type="term" value="F:diaminohydroxyphosphoribosylaminopyrimidine deaminase activity"/>
    <property type="evidence" value="ECO:0007669"/>
    <property type="project" value="UniProtKB-EC"/>
</dbReference>
<evidence type="ECO:0000256" key="13">
    <source>
        <dbReference type="PIRNR" id="PIRNR006769"/>
    </source>
</evidence>
<feature type="binding site" evidence="16">
    <location>
        <position position="87"/>
    </location>
    <ligand>
        <name>Zn(2+)</name>
        <dbReference type="ChEBI" id="CHEBI:29105"/>
        <note>catalytic</note>
    </ligand>
</feature>
<sequence length="380" mass="40625">MFSAADTTFMAQAIRLAELGRYTTSPNPNVGAVLVHNGVVVGSGYHRQAGGPHAEVSALREAGIAAKGATCYVTLEPCSHYGRTPPCAEALIAAGVARVVVAMQDPNPQVAGRGVAMLRSAGIQVDVGLLEAEARALNPGFLSRMERKRPYVQLKLAASLDGRTALANGDSKWLTADAARSDVQHYRAQSCAILSTATTVLADNARLNLRPEQLQHSVTALQSGELRQPKRVILDRNGTLDHKLALFNDGGEVLLCVSKVENSRPLPNIARQIHCPLDSKAQFDLVALLEHLALRENVNTLWVEAGATLAGTLLRLNLVDELIVYLAPKLLGNTAQPLAVLPEFTALAQVPELRWTDMRMVGPDIRLTATVNHTATGVTG</sequence>
<organism evidence="18 19">
    <name type="scientific">Rheinheimera pacifica</name>
    <dbReference type="NCBI Taxonomy" id="173990"/>
    <lineage>
        <taxon>Bacteria</taxon>
        <taxon>Pseudomonadati</taxon>
        <taxon>Pseudomonadota</taxon>
        <taxon>Gammaproteobacteria</taxon>
        <taxon>Chromatiales</taxon>
        <taxon>Chromatiaceae</taxon>
        <taxon>Rheinheimera</taxon>
    </lineage>
</organism>
<evidence type="ECO:0000256" key="5">
    <source>
        <dbReference type="ARBA" id="ARBA00007417"/>
    </source>
</evidence>
<evidence type="ECO:0000256" key="10">
    <source>
        <dbReference type="ARBA" id="ARBA00022857"/>
    </source>
</evidence>
<dbReference type="PROSITE" id="PS51747">
    <property type="entry name" value="CYT_DCMP_DEAMINASES_2"/>
    <property type="match status" value="1"/>
</dbReference>
<evidence type="ECO:0000313" key="18">
    <source>
        <dbReference type="EMBL" id="SEH78100.1"/>
    </source>
</evidence>
<evidence type="ECO:0000259" key="17">
    <source>
        <dbReference type="PROSITE" id="PS51747"/>
    </source>
</evidence>
<feature type="domain" description="CMP/dCMP-type deaminase" evidence="17">
    <location>
        <begin position="4"/>
        <end position="126"/>
    </location>
</feature>
<feature type="binding site" evidence="15">
    <location>
        <position position="203"/>
    </location>
    <ligand>
        <name>substrate</name>
    </ligand>
</feature>
<keyword evidence="10 13" id="KW-0521">NADP</keyword>
<feature type="binding site" evidence="15">
    <location>
        <position position="207"/>
    </location>
    <ligand>
        <name>substrate</name>
    </ligand>
</feature>
<feature type="binding site" evidence="15">
    <location>
        <position position="210"/>
    </location>
    <ligand>
        <name>substrate</name>
    </ligand>
</feature>
<evidence type="ECO:0000256" key="2">
    <source>
        <dbReference type="ARBA" id="ARBA00004882"/>
    </source>
</evidence>
<accession>A0A1H6KRG5</accession>
<evidence type="ECO:0000256" key="14">
    <source>
        <dbReference type="PIRSR" id="PIRSR006769-1"/>
    </source>
</evidence>
<keyword evidence="8 13" id="KW-0378">Hydrolase</keyword>
<evidence type="ECO:0000256" key="11">
    <source>
        <dbReference type="ARBA" id="ARBA00023002"/>
    </source>
</evidence>
<dbReference type="PANTHER" id="PTHR38011:SF7">
    <property type="entry name" value="2,5-DIAMINO-6-RIBOSYLAMINO-4(3H)-PYRIMIDINONE 5'-PHOSPHATE REDUCTASE"/>
    <property type="match status" value="1"/>
</dbReference>
<dbReference type="STRING" id="173990.SAMN05660691_01363"/>
<keyword evidence="6 13" id="KW-0686">Riboflavin biosynthesis</keyword>
<dbReference type="CDD" id="cd01284">
    <property type="entry name" value="Riboflavin_deaminase-reductase"/>
    <property type="match status" value="1"/>
</dbReference>
<keyword evidence="7 13" id="KW-0479">Metal-binding</keyword>
<dbReference type="InterPro" id="IPR016192">
    <property type="entry name" value="APOBEC/CMP_deaminase_Zn-bd"/>
</dbReference>
<gene>
    <name evidence="18" type="ORF">SAMN05660691_01363</name>
</gene>
<dbReference type="PIRSF" id="PIRSF006769">
    <property type="entry name" value="RibD"/>
    <property type="match status" value="1"/>
</dbReference>
<keyword evidence="11 13" id="KW-0560">Oxidoreductase</keyword>
<dbReference type="NCBIfam" id="TIGR00326">
    <property type="entry name" value="eubact_ribD"/>
    <property type="match status" value="1"/>
</dbReference>
<dbReference type="InterPro" id="IPR050765">
    <property type="entry name" value="Riboflavin_Biosynth_HTPR"/>
</dbReference>
<evidence type="ECO:0000256" key="8">
    <source>
        <dbReference type="ARBA" id="ARBA00022801"/>
    </source>
</evidence>
<dbReference type="GO" id="GO:0050661">
    <property type="term" value="F:NADP binding"/>
    <property type="evidence" value="ECO:0007669"/>
    <property type="project" value="InterPro"/>
</dbReference>
<dbReference type="InterPro" id="IPR024072">
    <property type="entry name" value="DHFR-like_dom_sf"/>
</dbReference>
<dbReference type="NCBIfam" id="TIGR00227">
    <property type="entry name" value="ribD_Cterm"/>
    <property type="match status" value="1"/>
</dbReference>
<feature type="binding site" evidence="15">
    <location>
        <position position="199"/>
    </location>
    <ligand>
        <name>NADP(+)</name>
        <dbReference type="ChEBI" id="CHEBI:58349"/>
    </ligand>
</feature>
<dbReference type="GO" id="GO:0008703">
    <property type="term" value="F:5-amino-6-(5-phosphoribosylamino)uracil reductase activity"/>
    <property type="evidence" value="ECO:0007669"/>
    <property type="project" value="UniProtKB-EC"/>
</dbReference>
<dbReference type="InterPro" id="IPR002734">
    <property type="entry name" value="RibDG_C"/>
</dbReference>
<evidence type="ECO:0000313" key="19">
    <source>
        <dbReference type="Proteomes" id="UP000199371"/>
    </source>
</evidence>
<dbReference type="InterPro" id="IPR016193">
    <property type="entry name" value="Cytidine_deaminase-like"/>
</dbReference>
<dbReference type="Pfam" id="PF01872">
    <property type="entry name" value="RibD_C"/>
    <property type="match status" value="1"/>
</dbReference>
<feature type="binding site" evidence="16">
    <location>
        <position position="53"/>
    </location>
    <ligand>
        <name>Zn(2+)</name>
        <dbReference type="ChEBI" id="CHEBI:29105"/>
        <note>catalytic</note>
    </ligand>
</feature>
<dbReference type="Pfam" id="PF00383">
    <property type="entry name" value="dCMP_cyt_deam_1"/>
    <property type="match status" value="1"/>
</dbReference>
<feature type="binding site" evidence="15">
    <location>
        <position position="173"/>
    </location>
    <ligand>
        <name>NADP(+)</name>
        <dbReference type="ChEBI" id="CHEBI:58349"/>
    </ligand>
</feature>
<keyword evidence="19" id="KW-1185">Reference proteome</keyword>
<dbReference type="GO" id="GO:0008270">
    <property type="term" value="F:zinc ion binding"/>
    <property type="evidence" value="ECO:0007669"/>
    <property type="project" value="InterPro"/>
</dbReference>
<comment type="pathway">
    <text evidence="3 13">Cofactor biosynthesis; riboflavin biosynthesis; 5-amino-6-(D-ribitylamino)uracil from GTP: step 3/4.</text>
</comment>
<dbReference type="SUPFAM" id="SSF53597">
    <property type="entry name" value="Dihydrofolate reductase-like"/>
    <property type="match status" value="1"/>
</dbReference>
<comment type="catalytic activity">
    <reaction evidence="13">
        <text>2,5-diamino-6-hydroxy-4-(5-phosphoribosylamino)-pyrimidine + H2O + H(+) = 5-amino-6-(5-phospho-D-ribosylamino)uracil + NH4(+)</text>
        <dbReference type="Rhea" id="RHEA:21868"/>
        <dbReference type="ChEBI" id="CHEBI:15377"/>
        <dbReference type="ChEBI" id="CHEBI:15378"/>
        <dbReference type="ChEBI" id="CHEBI:28938"/>
        <dbReference type="ChEBI" id="CHEBI:58453"/>
        <dbReference type="ChEBI" id="CHEBI:58614"/>
        <dbReference type="EC" id="3.5.4.26"/>
    </reaction>
</comment>
<dbReference type="EC" id="1.1.1.193" evidence="13"/>
<evidence type="ECO:0000256" key="7">
    <source>
        <dbReference type="ARBA" id="ARBA00022723"/>
    </source>
</evidence>
<dbReference type="InterPro" id="IPR011549">
    <property type="entry name" value="RibD_C"/>
</dbReference>
<feature type="binding site" evidence="16">
    <location>
        <position position="78"/>
    </location>
    <ligand>
        <name>Zn(2+)</name>
        <dbReference type="ChEBI" id="CHEBI:29105"/>
        <note>catalytic</note>
    </ligand>
</feature>
<dbReference type="FunFam" id="3.40.140.10:FF:000025">
    <property type="entry name" value="Riboflavin biosynthesis protein RibD"/>
    <property type="match status" value="1"/>
</dbReference>
<comment type="catalytic activity">
    <reaction evidence="13">
        <text>5-amino-6-(5-phospho-D-ribitylamino)uracil + NADP(+) = 5-amino-6-(5-phospho-D-ribosylamino)uracil + NADPH + H(+)</text>
        <dbReference type="Rhea" id="RHEA:17845"/>
        <dbReference type="ChEBI" id="CHEBI:15378"/>
        <dbReference type="ChEBI" id="CHEBI:57783"/>
        <dbReference type="ChEBI" id="CHEBI:58349"/>
        <dbReference type="ChEBI" id="CHEBI:58421"/>
        <dbReference type="ChEBI" id="CHEBI:58453"/>
        <dbReference type="EC" id="1.1.1.193"/>
    </reaction>
</comment>
<dbReference type="SUPFAM" id="SSF53927">
    <property type="entry name" value="Cytidine deaminase-like"/>
    <property type="match status" value="1"/>
</dbReference>
<dbReference type="EC" id="3.5.4.26" evidence="13"/>
<evidence type="ECO:0000256" key="6">
    <source>
        <dbReference type="ARBA" id="ARBA00022619"/>
    </source>
</evidence>
<comment type="function">
    <text evidence="1 13">Converts 2,5-diamino-6-(ribosylamino)-4(3h)-pyrimidinone 5'-phosphate into 5-amino-6-(ribosylamino)-2,4(1h,3h)-pyrimidinedione 5'-phosphate.</text>
</comment>
<feature type="binding site" evidence="15">
    <location>
        <position position="187"/>
    </location>
    <ligand>
        <name>substrate</name>
    </ligand>
</feature>
<evidence type="ECO:0000256" key="12">
    <source>
        <dbReference type="ARBA" id="ARBA00023268"/>
    </source>
</evidence>
<comment type="similarity">
    <text evidence="4 13">In the N-terminal section; belongs to the cytidine and deoxycytidylate deaminase family.</text>
</comment>
<comment type="similarity">
    <text evidence="5 13">In the C-terminal section; belongs to the HTP reductase family.</text>
</comment>
<evidence type="ECO:0000256" key="1">
    <source>
        <dbReference type="ARBA" id="ARBA00002151"/>
    </source>
</evidence>
<evidence type="ECO:0000256" key="4">
    <source>
        <dbReference type="ARBA" id="ARBA00005259"/>
    </source>
</evidence>
<dbReference type="InterPro" id="IPR004794">
    <property type="entry name" value="Eubact_RibD"/>
</dbReference>
<evidence type="ECO:0000256" key="3">
    <source>
        <dbReference type="ARBA" id="ARBA00004910"/>
    </source>
</evidence>
<comment type="cofactor">
    <cofactor evidence="13 16">
        <name>Zn(2+)</name>
        <dbReference type="ChEBI" id="CHEBI:29105"/>
    </cofactor>
    <text evidence="13 16">Binds 1 zinc ion.</text>
</comment>
<protein>
    <recommendedName>
        <fullName evidence="13">Riboflavin biosynthesis protein RibD</fullName>
    </recommendedName>
    <domain>
        <recommendedName>
            <fullName evidence="13">Diaminohydroxyphosphoribosylaminopyrimidine deaminase</fullName>
            <shortName evidence="13">DRAP deaminase</shortName>
            <ecNumber evidence="13">3.5.4.26</ecNumber>
        </recommendedName>
        <alternativeName>
            <fullName evidence="13">Riboflavin-specific deaminase</fullName>
        </alternativeName>
    </domain>
    <domain>
        <recommendedName>
            <fullName evidence="13">5-amino-6-(5-phosphoribosylamino)uracil reductase</fullName>
            <ecNumber evidence="13">1.1.1.193</ecNumber>
        </recommendedName>
        <alternativeName>
            <fullName evidence="13">HTP reductase</fullName>
        </alternativeName>
    </domain>
</protein>
<evidence type="ECO:0000256" key="16">
    <source>
        <dbReference type="PIRSR" id="PIRSR006769-3"/>
    </source>
</evidence>
<keyword evidence="9 13" id="KW-0862">Zinc</keyword>
<dbReference type="UniPathway" id="UPA00275">
    <property type="reaction ID" value="UER00401"/>
</dbReference>
<dbReference type="PROSITE" id="PS00903">
    <property type="entry name" value="CYT_DCMP_DEAMINASES_1"/>
    <property type="match status" value="1"/>
</dbReference>
<dbReference type="GO" id="GO:0009231">
    <property type="term" value="P:riboflavin biosynthetic process"/>
    <property type="evidence" value="ECO:0007669"/>
    <property type="project" value="UniProtKB-UniPathway"/>
</dbReference>
<comment type="pathway">
    <text evidence="2 13">Cofactor biosynthesis; riboflavin biosynthesis; 5-amino-6-(D-ribitylamino)uracil from GTP: step 2/4.</text>
</comment>
<evidence type="ECO:0000256" key="15">
    <source>
        <dbReference type="PIRSR" id="PIRSR006769-2"/>
    </source>
</evidence>
<dbReference type="OrthoDB" id="9800865at2"/>
<dbReference type="InterPro" id="IPR002125">
    <property type="entry name" value="CMP_dCMP_dom"/>
</dbReference>
<reference evidence="19" key="1">
    <citation type="submission" date="2016-10" db="EMBL/GenBank/DDBJ databases">
        <authorList>
            <person name="Varghese N."/>
            <person name="Submissions S."/>
        </authorList>
    </citation>
    <scope>NUCLEOTIDE SEQUENCE [LARGE SCALE GENOMIC DNA]</scope>
    <source>
        <strain evidence="19">DSM 17616</strain>
    </source>
</reference>
<feature type="binding site" evidence="15">
    <location>
        <position position="304"/>
    </location>
    <ligand>
        <name>substrate</name>
    </ligand>
</feature>
<dbReference type="AlphaFoldDB" id="A0A1H6KRG5"/>
<proteinExistence type="inferred from homology"/>
<dbReference type="Gene3D" id="3.40.430.10">
    <property type="entry name" value="Dihydrofolate Reductase, subunit A"/>
    <property type="match status" value="1"/>
</dbReference>
<dbReference type="RefSeq" id="WP_092791641.1">
    <property type="nucleotide sequence ID" value="NZ_FNXF01000004.1"/>
</dbReference>